<dbReference type="Proteomes" id="UP000190637">
    <property type="component" value="Unassembled WGS sequence"/>
</dbReference>
<evidence type="ECO:0000313" key="1">
    <source>
        <dbReference type="EMBL" id="SJZ38975.1"/>
    </source>
</evidence>
<dbReference type="STRING" id="1122192.SAMN02745673_00247"/>
<organism evidence="1 2">
    <name type="scientific">Marinactinospora thermotolerans DSM 45154</name>
    <dbReference type="NCBI Taxonomy" id="1122192"/>
    <lineage>
        <taxon>Bacteria</taxon>
        <taxon>Bacillati</taxon>
        <taxon>Actinomycetota</taxon>
        <taxon>Actinomycetes</taxon>
        <taxon>Streptosporangiales</taxon>
        <taxon>Nocardiopsidaceae</taxon>
        <taxon>Marinactinospora</taxon>
    </lineage>
</organism>
<dbReference type="OrthoDB" id="3431070at2"/>
<dbReference type="AlphaFoldDB" id="A0A1T4K9I8"/>
<sequence>MKRLSRVCFPVFPEDGVLRLHGPGPRPRAGVAPRLPGALLVHDSDHLELSTLQGRVEVTVTLEEWDGAPVPGDPGADEGHWEEAAATTVFLRGYVGVGCDVSGRALGAWLSGGSRRYHADIRARRRHAVAERYDRLLRLYRDPQCAEFRLAEDGLRGQEEFLVRLWPAVEAPSSVEHGVRYPTAVSG</sequence>
<dbReference type="RefSeq" id="WP_078759684.1">
    <property type="nucleotide sequence ID" value="NZ_FUWS01000001.1"/>
</dbReference>
<protein>
    <submittedName>
        <fullName evidence="1">Uncharacterized protein</fullName>
    </submittedName>
</protein>
<evidence type="ECO:0000313" key="2">
    <source>
        <dbReference type="Proteomes" id="UP000190637"/>
    </source>
</evidence>
<proteinExistence type="predicted"/>
<reference evidence="1 2" key="1">
    <citation type="submission" date="2017-02" db="EMBL/GenBank/DDBJ databases">
        <authorList>
            <person name="Peterson S.W."/>
        </authorList>
    </citation>
    <scope>NUCLEOTIDE SEQUENCE [LARGE SCALE GENOMIC DNA]</scope>
    <source>
        <strain evidence="1 2">DSM 45154</strain>
    </source>
</reference>
<gene>
    <name evidence="1" type="ORF">SAMN02745673_00247</name>
</gene>
<accession>A0A1T4K9I8</accession>
<keyword evidence="2" id="KW-1185">Reference proteome</keyword>
<dbReference type="EMBL" id="FUWS01000001">
    <property type="protein sequence ID" value="SJZ38975.1"/>
    <property type="molecule type" value="Genomic_DNA"/>
</dbReference>
<name>A0A1T4K9I8_9ACTN</name>